<proteinExistence type="predicted"/>
<sequence length="264" mass="30975">MGFHKTIKKLEHTQTMKPDKVLTMYLNTDLSDQDQQGGEWEIALKNGFNRLEEYLDVSSKEELKKLKQLRKKIDDYVYSLKRSLPRSIVVFASVDDALWETFELHVPVETFFYWEEKPMLDQLKALHAKHPLTALVLMQQNQVKIIETSFGAIHGSKMYEFDLDNEDWRIHSGPHPTGPSNGTQITQHDHYDQRVKVHQQRWWKSFGSKLDQKAAKQQWERIILIGDKEESDVLEDVMNKKVDAKIHKNLLNENEHKVLKELVG</sequence>
<dbReference type="Proteomes" id="UP000199159">
    <property type="component" value="Unassembled WGS sequence"/>
</dbReference>
<evidence type="ECO:0000313" key="1">
    <source>
        <dbReference type="EMBL" id="SDP02676.1"/>
    </source>
</evidence>
<organism evidence="1 2">
    <name type="scientific">Litchfieldia salsa</name>
    <dbReference type="NCBI Taxonomy" id="930152"/>
    <lineage>
        <taxon>Bacteria</taxon>
        <taxon>Bacillati</taxon>
        <taxon>Bacillota</taxon>
        <taxon>Bacilli</taxon>
        <taxon>Bacillales</taxon>
        <taxon>Bacillaceae</taxon>
        <taxon>Litchfieldia</taxon>
    </lineage>
</organism>
<accession>A0A1H0PDI7</accession>
<dbReference type="RefSeq" id="WP_090849319.1">
    <property type="nucleotide sequence ID" value="NZ_FNJU01000001.1"/>
</dbReference>
<dbReference type="STRING" id="930152.SAMN05216565_101255"/>
<dbReference type="AlphaFoldDB" id="A0A1H0PDI7"/>
<dbReference type="OrthoDB" id="5241360at2"/>
<gene>
    <name evidence="1" type="ORF">SAMN05216565_101255</name>
</gene>
<evidence type="ECO:0000313" key="2">
    <source>
        <dbReference type="Proteomes" id="UP000199159"/>
    </source>
</evidence>
<dbReference type="EMBL" id="FNJU01000001">
    <property type="protein sequence ID" value="SDP02676.1"/>
    <property type="molecule type" value="Genomic_DNA"/>
</dbReference>
<dbReference type="Pfam" id="PF18846">
    <property type="entry name" value="baeRF_family5"/>
    <property type="match status" value="1"/>
</dbReference>
<dbReference type="InterPro" id="IPR040983">
    <property type="entry name" value="Bact_RF_family5"/>
</dbReference>
<name>A0A1H0PDI7_9BACI</name>
<reference evidence="2" key="1">
    <citation type="submission" date="2016-10" db="EMBL/GenBank/DDBJ databases">
        <authorList>
            <person name="Varghese N."/>
            <person name="Submissions S."/>
        </authorList>
    </citation>
    <scope>NUCLEOTIDE SEQUENCE [LARGE SCALE GENOMIC DNA]</scope>
    <source>
        <strain evidence="2">IBRC-M10078</strain>
    </source>
</reference>
<keyword evidence="2" id="KW-1185">Reference proteome</keyword>
<protein>
    <submittedName>
        <fullName evidence="1">Uncharacterized protein</fullName>
    </submittedName>
</protein>